<keyword evidence="1" id="KW-0813">Transport</keyword>
<feature type="transmembrane region" description="Helical" evidence="2">
    <location>
        <begin position="105"/>
        <end position="122"/>
    </location>
</feature>
<protein>
    <submittedName>
        <fullName evidence="3">MatE protein</fullName>
    </submittedName>
</protein>
<evidence type="ECO:0000313" key="3">
    <source>
        <dbReference type="EMBL" id="SMP26730.1"/>
    </source>
</evidence>
<gene>
    <name evidence="3" type="ORF">SAMN06264346_10952</name>
</gene>
<accession>A0ABY1P6J0</accession>
<keyword evidence="2" id="KW-0812">Transmembrane</keyword>
<dbReference type="InterPro" id="IPR050222">
    <property type="entry name" value="MATE_MdtK"/>
</dbReference>
<dbReference type="PANTHER" id="PTHR43298:SF2">
    <property type="entry name" value="FMN_FAD EXPORTER YEEO-RELATED"/>
    <property type="match status" value="1"/>
</dbReference>
<name>A0ABY1P6J0_9FLAO</name>
<feature type="transmembrane region" description="Helical" evidence="2">
    <location>
        <begin position="134"/>
        <end position="152"/>
    </location>
</feature>
<dbReference type="InterPro" id="IPR002528">
    <property type="entry name" value="MATE_fam"/>
</dbReference>
<dbReference type="Pfam" id="PF01554">
    <property type="entry name" value="MatE"/>
    <property type="match status" value="1"/>
</dbReference>
<sequence>MLPAWGLSNAASTLVGQNMGANEMLRAEQSVMKTVKYNVIFMVTVSVIFFFLGDFLAGFFTNEAEIRNIATNALHIMAVGFIFYGIGMVMINAFNGAGDTWTPTWVNLCGFWLFQIPLAYLLSKHFELGPKGVFISIPIAEALITVVAFILFKRGKWKMVKV</sequence>
<evidence type="ECO:0000313" key="4">
    <source>
        <dbReference type="Proteomes" id="UP001157960"/>
    </source>
</evidence>
<dbReference type="EMBL" id="FXTZ01000009">
    <property type="protein sequence ID" value="SMP26730.1"/>
    <property type="molecule type" value="Genomic_DNA"/>
</dbReference>
<evidence type="ECO:0000256" key="1">
    <source>
        <dbReference type="ARBA" id="ARBA00022448"/>
    </source>
</evidence>
<organism evidence="3 4">
    <name type="scientific">Chryseobacterium profundimaris</name>
    <dbReference type="NCBI Taxonomy" id="1387275"/>
    <lineage>
        <taxon>Bacteria</taxon>
        <taxon>Pseudomonadati</taxon>
        <taxon>Bacteroidota</taxon>
        <taxon>Flavobacteriia</taxon>
        <taxon>Flavobacteriales</taxon>
        <taxon>Weeksellaceae</taxon>
        <taxon>Chryseobacterium group</taxon>
        <taxon>Chryseobacterium</taxon>
    </lineage>
</organism>
<keyword evidence="4" id="KW-1185">Reference proteome</keyword>
<dbReference type="PANTHER" id="PTHR43298">
    <property type="entry name" value="MULTIDRUG RESISTANCE PROTEIN NORM-RELATED"/>
    <property type="match status" value="1"/>
</dbReference>
<keyword evidence="2" id="KW-0472">Membrane</keyword>
<comment type="caution">
    <text evidence="3">The sequence shown here is derived from an EMBL/GenBank/DDBJ whole genome shotgun (WGS) entry which is preliminary data.</text>
</comment>
<feature type="transmembrane region" description="Helical" evidence="2">
    <location>
        <begin position="39"/>
        <end position="61"/>
    </location>
</feature>
<dbReference type="Proteomes" id="UP001157960">
    <property type="component" value="Unassembled WGS sequence"/>
</dbReference>
<reference evidence="3 4" key="1">
    <citation type="submission" date="2017-05" db="EMBL/GenBank/DDBJ databases">
        <authorList>
            <person name="Varghese N."/>
            <person name="Submissions S."/>
        </authorList>
    </citation>
    <scope>NUCLEOTIDE SEQUENCE [LARGE SCALE GENOMIC DNA]</scope>
    <source>
        <strain evidence="3 4">DSM 28214</strain>
    </source>
</reference>
<feature type="transmembrane region" description="Helical" evidence="2">
    <location>
        <begin position="73"/>
        <end position="93"/>
    </location>
</feature>
<keyword evidence="2" id="KW-1133">Transmembrane helix</keyword>
<proteinExistence type="predicted"/>
<evidence type="ECO:0000256" key="2">
    <source>
        <dbReference type="SAM" id="Phobius"/>
    </source>
</evidence>